<dbReference type="InterPro" id="IPR029058">
    <property type="entry name" value="AB_hydrolase_fold"/>
</dbReference>
<accession>A0A2T9J7C6</accession>
<keyword evidence="4 8" id="KW-0732">Signal</keyword>
<dbReference type="PANTHER" id="PTHR33938:SF15">
    <property type="entry name" value="FERULOYL ESTERASE B-RELATED"/>
    <property type="match status" value="1"/>
</dbReference>
<dbReference type="Gene3D" id="3.40.50.1820">
    <property type="entry name" value="alpha/beta hydrolase"/>
    <property type="match status" value="1"/>
</dbReference>
<proteinExistence type="inferred from homology"/>
<organism evidence="9 10">
    <name type="scientific">Caulobacter radicis</name>
    <dbReference type="NCBI Taxonomy" id="2172650"/>
    <lineage>
        <taxon>Bacteria</taxon>
        <taxon>Pseudomonadati</taxon>
        <taxon>Pseudomonadota</taxon>
        <taxon>Alphaproteobacteria</taxon>
        <taxon>Caulobacterales</taxon>
        <taxon>Caulobacteraceae</taxon>
        <taxon>Caulobacter</taxon>
    </lineage>
</organism>
<evidence type="ECO:0000256" key="3">
    <source>
        <dbReference type="ARBA" id="ARBA00022723"/>
    </source>
</evidence>
<evidence type="ECO:0000256" key="5">
    <source>
        <dbReference type="ARBA" id="ARBA00022801"/>
    </source>
</evidence>
<keyword evidence="6" id="KW-0106">Calcium</keyword>
<evidence type="ECO:0000256" key="1">
    <source>
        <dbReference type="ARBA" id="ARBA00006249"/>
    </source>
</evidence>
<evidence type="ECO:0000256" key="4">
    <source>
        <dbReference type="ARBA" id="ARBA00022729"/>
    </source>
</evidence>
<keyword evidence="7" id="KW-1015">Disulfide bond</keyword>
<comment type="caution">
    <text evidence="9">The sequence shown here is derived from an EMBL/GenBank/DDBJ whole genome shotgun (WGS) entry which is preliminary data.</text>
</comment>
<dbReference type="AlphaFoldDB" id="A0A2T9J7C6"/>
<sequence length="520" mass="56070">MTRRIYLAFGALTAMAALAPLTQAHAGTCESLVGQKVGGGTVVSAERMASGQKLSLAGAAALFPIPPAKAAFCRVKARISPVPQSEIDVEVWLPETWNGKFVGTGGGGFSGGLEIAALTLNPIVAKGYAAATTNVGHPAGDSAKWAYKQPEKLVDWAHRGNHVTAQFSKALIAAYYAKPAERAYFQGCSNGGRDALMEAWRYPEDYDAIVAGAPAAPWTRDFTAMPWNIRAQDGPPAVNFSPAKLKLVNDAVMARCDKLDGVQDGVLENPLACRFDPKELQCKANATSDCLSGAEVKALRALYQGPRTRDGRQISTGLAVGGETVEWEGWITGPKAVHRQMSPEFFRWMVYGDETWSIDRFDLERDYAEAVNRVGSIVDSDNPDIRPFLKRGGKLLIYHGWADAALPPGNTINYYNAVRSKAGAKADQVRLFMVPGMAHCAKGPGPSLVDWLGALDTWAQDNKPPERILASKPEDFNAAFMGQPTKTLRTRPLCAWPAVARWNGKGSTDEAANFRCVASK</sequence>
<name>A0A2T9J7C6_9CAUL</name>
<dbReference type="GO" id="GO:0052689">
    <property type="term" value="F:carboxylic ester hydrolase activity"/>
    <property type="evidence" value="ECO:0007669"/>
    <property type="project" value="UniProtKB-KW"/>
</dbReference>
<evidence type="ECO:0000313" key="10">
    <source>
        <dbReference type="Proteomes" id="UP000244913"/>
    </source>
</evidence>
<evidence type="ECO:0000256" key="7">
    <source>
        <dbReference type="ARBA" id="ARBA00023157"/>
    </source>
</evidence>
<keyword evidence="5 9" id="KW-0378">Hydrolase</keyword>
<dbReference type="PANTHER" id="PTHR33938">
    <property type="entry name" value="FERULOYL ESTERASE B-RELATED"/>
    <property type="match status" value="1"/>
</dbReference>
<evidence type="ECO:0000256" key="2">
    <source>
        <dbReference type="ARBA" id="ARBA00022487"/>
    </source>
</evidence>
<keyword evidence="3" id="KW-0479">Metal-binding</keyword>
<dbReference type="EMBL" id="QDKP01000049">
    <property type="protein sequence ID" value="PVM77461.1"/>
    <property type="molecule type" value="Genomic_DNA"/>
</dbReference>
<dbReference type="Pfam" id="PF07519">
    <property type="entry name" value="Tannase"/>
    <property type="match status" value="1"/>
</dbReference>
<dbReference type="RefSeq" id="WP_116568669.1">
    <property type="nucleotide sequence ID" value="NZ_QDKP01000049.1"/>
</dbReference>
<evidence type="ECO:0000256" key="8">
    <source>
        <dbReference type="SAM" id="SignalP"/>
    </source>
</evidence>
<evidence type="ECO:0000313" key="9">
    <source>
        <dbReference type="EMBL" id="PVM77461.1"/>
    </source>
</evidence>
<keyword evidence="2" id="KW-0719">Serine esterase</keyword>
<protein>
    <submittedName>
        <fullName evidence="9">Tannase/feruloyl esterase family alpha/beta hydrolase</fullName>
    </submittedName>
</protein>
<gene>
    <name evidence="9" type="ORF">DDF65_16140</name>
</gene>
<feature type="signal peptide" evidence="8">
    <location>
        <begin position="1"/>
        <end position="26"/>
    </location>
</feature>
<evidence type="ECO:0000256" key="6">
    <source>
        <dbReference type="ARBA" id="ARBA00022837"/>
    </source>
</evidence>
<dbReference type="InterPro" id="IPR011118">
    <property type="entry name" value="Tannase/feruloyl_esterase"/>
</dbReference>
<comment type="similarity">
    <text evidence="1">Belongs to the tannase family.</text>
</comment>
<keyword evidence="10" id="KW-1185">Reference proteome</keyword>
<reference evidence="9 10" key="1">
    <citation type="submission" date="2018-04" db="EMBL/GenBank/DDBJ databases">
        <title>The genome sequence of Caulobacter sp. 736.</title>
        <authorList>
            <person name="Gao J."/>
            <person name="Sun J."/>
        </authorList>
    </citation>
    <scope>NUCLEOTIDE SEQUENCE [LARGE SCALE GENOMIC DNA]</scope>
    <source>
        <strain evidence="9 10">736</strain>
    </source>
</reference>
<dbReference type="GO" id="GO:0046872">
    <property type="term" value="F:metal ion binding"/>
    <property type="evidence" value="ECO:0007669"/>
    <property type="project" value="UniProtKB-KW"/>
</dbReference>
<dbReference type="SUPFAM" id="SSF53474">
    <property type="entry name" value="alpha/beta-Hydrolases"/>
    <property type="match status" value="1"/>
</dbReference>
<feature type="chain" id="PRO_5015451124" evidence="8">
    <location>
        <begin position="27"/>
        <end position="520"/>
    </location>
</feature>
<dbReference type="Proteomes" id="UP000244913">
    <property type="component" value="Unassembled WGS sequence"/>
</dbReference>